<evidence type="ECO:0000313" key="3">
    <source>
        <dbReference type="Proteomes" id="UP000193240"/>
    </source>
</evidence>
<keyword evidence="3" id="KW-1185">Reference proteome</keyword>
<feature type="compositionally biased region" description="Basic and acidic residues" evidence="1">
    <location>
        <begin position="348"/>
        <end position="361"/>
    </location>
</feature>
<feature type="compositionally biased region" description="Polar residues" evidence="1">
    <location>
        <begin position="322"/>
        <end position="347"/>
    </location>
</feature>
<dbReference type="STRING" id="105696.A0A1Y2LMK8"/>
<organism evidence="2 3">
    <name type="scientific">Epicoccum nigrum</name>
    <name type="common">Soil fungus</name>
    <name type="synonym">Epicoccum purpurascens</name>
    <dbReference type="NCBI Taxonomy" id="105696"/>
    <lineage>
        <taxon>Eukaryota</taxon>
        <taxon>Fungi</taxon>
        <taxon>Dikarya</taxon>
        <taxon>Ascomycota</taxon>
        <taxon>Pezizomycotina</taxon>
        <taxon>Dothideomycetes</taxon>
        <taxon>Pleosporomycetidae</taxon>
        <taxon>Pleosporales</taxon>
        <taxon>Pleosporineae</taxon>
        <taxon>Didymellaceae</taxon>
        <taxon>Epicoccum</taxon>
    </lineage>
</organism>
<dbReference type="EMBL" id="KZ107855">
    <property type="protein sequence ID" value="OSS44960.1"/>
    <property type="molecule type" value="Genomic_DNA"/>
</dbReference>
<dbReference type="InParanoid" id="A0A1Y2LMK8"/>
<proteinExistence type="predicted"/>
<protein>
    <submittedName>
        <fullName evidence="2">Uncharacterized protein</fullName>
    </submittedName>
</protein>
<gene>
    <name evidence="2" type="ORF">B5807_09249</name>
</gene>
<evidence type="ECO:0000256" key="1">
    <source>
        <dbReference type="SAM" id="MobiDB-lite"/>
    </source>
</evidence>
<feature type="compositionally biased region" description="Polar residues" evidence="1">
    <location>
        <begin position="196"/>
        <end position="206"/>
    </location>
</feature>
<sequence length="772" mass="85857">MDTPNKDVEDADHGLHFLTSDETMAGTYLSHSDAPAQSYNACSDPLQTLHQASQPDQESFAPTNVSTSIFQAFAQPTILCPFPRSFAQTNAPNPSPPQAQTQHKARQSRQDSLVEPYKPYNFIRLSDAYTHQLPLQAGGVEQFYHQPVHVGQFSPTHQPHNTVQPLQPSQTPQGCQGYVLPRTGESQPGPFHGTFNGPSSNYQKLSPPQPRASPTPAVHNSNVTCVTTGSIWTGFDGDPLPQTRAYLASTGYRFNRPNSTNFFVGSYAPASQSQSSPANIAIQDRQPLMSTHLMPPPKSTQPLPRSKPDTQPTQHPPMQLWCTDNLQHAQGSSRSQSDKSNQNVRIQQEQRRHSEGVREDTIAAGMSASQTPVVKLNQKRRSVDEIPRVIPLSKEKRQKLNSGPSISELFPTSNTPSASPQPRRPQFPSAISDSFAQVYSWKGPSPKPRKPKASSSISEFVTSVIHPSTPPQPAPHTPISKTSTRDPPSPLPKPRKPRKSTSIASTRPGARNLPIKNRVLLSSTPSAQLSPDELPQPIVDQYSDYKWSVYHYLILPASGYDHAESWVGALLDQNPTIGYQARHVAHISQGFIQNGGSHSILMLRNATNPFEYEPAPAATTTIGVYGLHWHKHDEIRWTTLANDMHSIFQESVRVGYLKLEYLWAFDDPKASEKRFHRAYWLAANRRDLGGLLNRMPSTDAQPYLIADMSEEDPDKDFCISDKDLTNEWDVTAEQSEMAWLQVLDEVKSLGEDFDPTCQGWQHIVVSNTEYYI</sequence>
<feature type="compositionally biased region" description="Polar residues" evidence="1">
    <location>
        <begin position="400"/>
        <end position="420"/>
    </location>
</feature>
<evidence type="ECO:0000313" key="2">
    <source>
        <dbReference type="EMBL" id="OSS44960.1"/>
    </source>
</evidence>
<reference evidence="2 3" key="1">
    <citation type="journal article" date="2017" name="Genome Announc.">
        <title>Genome sequence of the saprophytic ascomycete Epicoccum nigrum ICMP 19927 strain isolated from New Zealand.</title>
        <authorList>
            <person name="Fokin M."/>
            <person name="Fleetwood D."/>
            <person name="Weir B.S."/>
            <person name="Villas-Boas S.G."/>
        </authorList>
    </citation>
    <scope>NUCLEOTIDE SEQUENCE [LARGE SCALE GENOMIC DNA]</scope>
    <source>
        <strain evidence="2 3">ICMP 19927</strain>
    </source>
</reference>
<accession>A0A1Y2LMK8</accession>
<feature type="region of interest" description="Disordered" evidence="1">
    <location>
        <begin position="84"/>
        <end position="112"/>
    </location>
</feature>
<name>A0A1Y2LMK8_EPING</name>
<feature type="region of interest" description="Disordered" evidence="1">
    <location>
        <begin position="290"/>
        <end position="516"/>
    </location>
</feature>
<feature type="compositionally biased region" description="Polar residues" evidence="1">
    <location>
        <begin position="86"/>
        <end position="102"/>
    </location>
</feature>
<dbReference type="AlphaFoldDB" id="A0A1Y2LMK8"/>
<feature type="region of interest" description="Disordered" evidence="1">
    <location>
        <begin position="183"/>
        <end position="220"/>
    </location>
</feature>
<dbReference type="Proteomes" id="UP000193240">
    <property type="component" value="Unassembled WGS sequence"/>
</dbReference>